<dbReference type="GO" id="GO:0005886">
    <property type="term" value="C:plasma membrane"/>
    <property type="evidence" value="ECO:0007669"/>
    <property type="project" value="TreeGrafter"/>
</dbReference>
<dbReference type="Gene3D" id="3.30.450.90">
    <property type="match status" value="1"/>
</dbReference>
<feature type="domain" description="Bacterial type II secretion system protein E" evidence="4">
    <location>
        <begin position="226"/>
        <end position="240"/>
    </location>
</feature>
<organism evidence="5 6">
    <name type="scientific">Candidatus Yanofskybacteria bacterium RIFCSPHIGHO2_02_FULL_38_22b</name>
    <dbReference type="NCBI Taxonomy" id="1802673"/>
    <lineage>
        <taxon>Bacteria</taxon>
        <taxon>Candidatus Yanofskyibacteriota</taxon>
    </lineage>
</organism>
<accession>A0A1F8F108</accession>
<dbReference type="AlphaFoldDB" id="A0A1F8F108"/>
<evidence type="ECO:0000313" key="5">
    <source>
        <dbReference type="EMBL" id="OGN06824.1"/>
    </source>
</evidence>
<dbReference type="Gene3D" id="3.40.50.300">
    <property type="entry name" value="P-loop containing nucleotide triphosphate hydrolases"/>
    <property type="match status" value="1"/>
</dbReference>
<keyword evidence="3" id="KW-0067">ATP-binding</keyword>
<evidence type="ECO:0000259" key="4">
    <source>
        <dbReference type="PROSITE" id="PS00662"/>
    </source>
</evidence>
<dbReference type="SUPFAM" id="SSF52540">
    <property type="entry name" value="P-loop containing nucleoside triphosphate hydrolases"/>
    <property type="match status" value="1"/>
</dbReference>
<dbReference type="GO" id="GO:0016887">
    <property type="term" value="F:ATP hydrolysis activity"/>
    <property type="evidence" value="ECO:0007669"/>
    <property type="project" value="TreeGrafter"/>
</dbReference>
<dbReference type="FunFam" id="3.40.50.300:FF:000398">
    <property type="entry name" value="Type IV pilus assembly ATPase PilB"/>
    <property type="match status" value="1"/>
</dbReference>
<reference evidence="5 6" key="1">
    <citation type="journal article" date="2016" name="Nat. Commun.">
        <title>Thousands of microbial genomes shed light on interconnected biogeochemical processes in an aquifer system.</title>
        <authorList>
            <person name="Anantharaman K."/>
            <person name="Brown C.T."/>
            <person name="Hug L.A."/>
            <person name="Sharon I."/>
            <person name="Castelle C.J."/>
            <person name="Probst A.J."/>
            <person name="Thomas B.C."/>
            <person name="Singh A."/>
            <person name="Wilkins M.J."/>
            <person name="Karaoz U."/>
            <person name="Brodie E.L."/>
            <person name="Williams K.H."/>
            <person name="Hubbard S.S."/>
            <person name="Banfield J.F."/>
        </authorList>
    </citation>
    <scope>NUCLEOTIDE SEQUENCE [LARGE SCALE GENOMIC DNA]</scope>
</reference>
<dbReference type="InterPro" id="IPR003593">
    <property type="entry name" value="AAA+_ATPase"/>
</dbReference>
<dbReference type="PANTHER" id="PTHR30258">
    <property type="entry name" value="TYPE II SECRETION SYSTEM PROTEIN GSPE-RELATED"/>
    <property type="match status" value="1"/>
</dbReference>
<dbReference type="SMART" id="SM00382">
    <property type="entry name" value="AAA"/>
    <property type="match status" value="1"/>
</dbReference>
<name>A0A1F8F108_9BACT</name>
<dbReference type="Pfam" id="PF00437">
    <property type="entry name" value="T2SSE"/>
    <property type="match status" value="1"/>
</dbReference>
<evidence type="ECO:0000313" key="6">
    <source>
        <dbReference type="Proteomes" id="UP000176834"/>
    </source>
</evidence>
<dbReference type="Proteomes" id="UP000176834">
    <property type="component" value="Unassembled WGS sequence"/>
</dbReference>
<dbReference type="CDD" id="cd01129">
    <property type="entry name" value="PulE-GspE-like"/>
    <property type="match status" value="1"/>
</dbReference>
<dbReference type="PROSITE" id="PS00662">
    <property type="entry name" value="T2SP_E"/>
    <property type="match status" value="1"/>
</dbReference>
<evidence type="ECO:0000256" key="3">
    <source>
        <dbReference type="ARBA" id="ARBA00022840"/>
    </source>
</evidence>
<dbReference type="InterPro" id="IPR027417">
    <property type="entry name" value="P-loop_NTPase"/>
</dbReference>
<sequence>MAIDIVDNPYKKEIDAELAKSEISIINLVSWLLAYACDVKASDIHIDTAENNIRIRFRIDGILKQMLTLPSYLQSEIISRIKILSHLRTDEHQATQDGRFKVTMPNLGIIDIRVATTPTYHGESVILRILSNNNRGLDLDALGFCKEKRGKILDAIKKTSGMILATGPTGSGKTSTLYSILKILNTESTSIITLEDPIEYSLDNIRQIPVNNRTGLNFNTGLRSILRQDPDIIMVGEIRDEETANLAVNSSLTGHLLLSTLHTSDAATTLPRLLDMKIEPYLISSTVNLVISQRLVRKICPECKVAYTLKPEEITSVTNLKLLIFDDAKFYKGTGCPACDNTGYKDRVGIYEVMVMNDDIRQCILRKESAEKIKKTAMINGMETMFEDGLKKAAKGITTIEEVLRVISE</sequence>
<evidence type="ECO:0000256" key="1">
    <source>
        <dbReference type="ARBA" id="ARBA00006611"/>
    </source>
</evidence>
<evidence type="ECO:0000256" key="2">
    <source>
        <dbReference type="ARBA" id="ARBA00022741"/>
    </source>
</evidence>
<comment type="similarity">
    <text evidence="1">Belongs to the GSP E family.</text>
</comment>
<gene>
    <name evidence="5" type="ORF">A3B86_02920</name>
</gene>
<protein>
    <recommendedName>
        <fullName evidence="4">Bacterial type II secretion system protein E domain-containing protein</fullName>
    </recommendedName>
</protein>
<dbReference type="GO" id="GO:0005524">
    <property type="term" value="F:ATP binding"/>
    <property type="evidence" value="ECO:0007669"/>
    <property type="project" value="UniProtKB-KW"/>
</dbReference>
<comment type="caution">
    <text evidence="5">The sequence shown here is derived from an EMBL/GenBank/DDBJ whole genome shotgun (WGS) entry which is preliminary data.</text>
</comment>
<proteinExistence type="inferred from homology"/>
<keyword evidence="2" id="KW-0547">Nucleotide-binding</keyword>
<dbReference type="PANTHER" id="PTHR30258:SF1">
    <property type="entry name" value="PROTEIN TRANSPORT PROTEIN HOFB HOMOLOG"/>
    <property type="match status" value="1"/>
</dbReference>
<dbReference type="EMBL" id="MGJN01000014">
    <property type="protein sequence ID" value="OGN06824.1"/>
    <property type="molecule type" value="Genomic_DNA"/>
</dbReference>
<dbReference type="InterPro" id="IPR001482">
    <property type="entry name" value="T2SS/T4SS_dom"/>
</dbReference>